<dbReference type="Proteomes" id="UP000216101">
    <property type="component" value="Unassembled WGS sequence"/>
</dbReference>
<evidence type="ECO:0000313" key="1">
    <source>
        <dbReference type="EMBL" id="OZY85896.1"/>
    </source>
</evidence>
<reference evidence="2" key="1">
    <citation type="submission" date="2017-05" db="EMBL/GenBank/DDBJ databases">
        <authorList>
            <person name="Barney B.M."/>
        </authorList>
    </citation>
    <scope>NUCLEOTIDE SEQUENCE [LARGE SCALE GENOMIC DNA]</scope>
    <source>
        <strain evidence="2">PSBB022</strain>
    </source>
</reference>
<comment type="caution">
    <text evidence="1">The sequence shown here is derived from an EMBL/GenBank/DDBJ whole genome shotgun (WGS) entry which is preliminary data.</text>
</comment>
<name>A0A266Q8E5_9GAMM</name>
<gene>
    <name evidence="1" type="ORF">CBP51_02345</name>
</gene>
<sequence>MSCKMQANWLKLCCNWDMATFDASSEVVMGICASDLREWIIKPCLNALGDYSPLAEQLLVATAAQESLLGQQCYCEEHSGLGLYRITREKHRELWDSYLLNFPDLASRVRGLASQQQFLLDPERELITNLSYSTGIAWMIYRRAAPHAFTGNHNPPDLNTLAQLWTVHFDNGTHTQRHTDEFIQRYRTLVKPYLHKKVA</sequence>
<dbReference type="EMBL" id="NHNI01000001">
    <property type="protein sequence ID" value="OZY85896.1"/>
    <property type="molecule type" value="Genomic_DNA"/>
</dbReference>
<keyword evidence="2" id="KW-1185">Reference proteome</keyword>
<accession>A0A266Q8E5</accession>
<evidence type="ECO:0000313" key="2">
    <source>
        <dbReference type="Proteomes" id="UP000216101"/>
    </source>
</evidence>
<proteinExistence type="predicted"/>
<organism evidence="1 2">
    <name type="scientific">Cellvibrio mixtus</name>
    <dbReference type="NCBI Taxonomy" id="39650"/>
    <lineage>
        <taxon>Bacteria</taxon>
        <taxon>Pseudomonadati</taxon>
        <taxon>Pseudomonadota</taxon>
        <taxon>Gammaproteobacteria</taxon>
        <taxon>Cellvibrionales</taxon>
        <taxon>Cellvibrionaceae</taxon>
        <taxon>Cellvibrio</taxon>
    </lineage>
</organism>
<dbReference type="AlphaFoldDB" id="A0A266Q8E5"/>
<protein>
    <submittedName>
        <fullName evidence="1">Uncharacterized protein</fullName>
    </submittedName>
</protein>